<keyword evidence="11" id="KW-1185">Reference proteome</keyword>
<dbReference type="SUPFAM" id="SSF103473">
    <property type="entry name" value="MFS general substrate transporter"/>
    <property type="match status" value="1"/>
</dbReference>
<dbReference type="Proteomes" id="UP001597296">
    <property type="component" value="Unassembled WGS sequence"/>
</dbReference>
<dbReference type="RefSeq" id="WP_377315372.1">
    <property type="nucleotide sequence ID" value="NZ_JBHUIY010000010.1"/>
</dbReference>
<feature type="transmembrane region" description="Helical" evidence="8">
    <location>
        <begin position="42"/>
        <end position="63"/>
    </location>
</feature>
<keyword evidence="7 8" id="KW-0472">Membrane</keyword>
<evidence type="ECO:0000256" key="4">
    <source>
        <dbReference type="ARBA" id="ARBA00022519"/>
    </source>
</evidence>
<evidence type="ECO:0000256" key="7">
    <source>
        <dbReference type="ARBA" id="ARBA00023136"/>
    </source>
</evidence>
<comment type="subcellular location">
    <subcellularLocation>
        <location evidence="1">Cell inner membrane</location>
        <topology evidence="1">Multi-pass membrane protein</topology>
    </subcellularLocation>
</comment>
<evidence type="ECO:0000256" key="3">
    <source>
        <dbReference type="ARBA" id="ARBA00022475"/>
    </source>
</evidence>
<feature type="transmembrane region" description="Helical" evidence="8">
    <location>
        <begin position="135"/>
        <end position="154"/>
    </location>
</feature>
<feature type="domain" description="Major facilitator superfamily associated" evidence="9">
    <location>
        <begin position="9"/>
        <end position="355"/>
    </location>
</feature>
<evidence type="ECO:0000313" key="10">
    <source>
        <dbReference type="EMBL" id="MFD2233498.1"/>
    </source>
</evidence>
<dbReference type="InterPro" id="IPR026032">
    <property type="entry name" value="HcaT-like"/>
</dbReference>
<dbReference type="InterPro" id="IPR036259">
    <property type="entry name" value="MFS_trans_sf"/>
</dbReference>
<evidence type="ECO:0000256" key="2">
    <source>
        <dbReference type="ARBA" id="ARBA00022448"/>
    </source>
</evidence>
<feature type="transmembrane region" description="Helical" evidence="8">
    <location>
        <begin position="267"/>
        <end position="285"/>
    </location>
</feature>
<dbReference type="EMBL" id="JBHUIY010000010">
    <property type="protein sequence ID" value="MFD2233498.1"/>
    <property type="molecule type" value="Genomic_DNA"/>
</dbReference>
<keyword evidence="5 8" id="KW-0812">Transmembrane</keyword>
<evidence type="ECO:0000259" key="9">
    <source>
        <dbReference type="Pfam" id="PF12832"/>
    </source>
</evidence>
<feature type="transmembrane region" description="Helical" evidence="8">
    <location>
        <begin position="160"/>
        <end position="181"/>
    </location>
</feature>
<proteinExistence type="predicted"/>
<dbReference type="PANTHER" id="PTHR23522:SF10">
    <property type="entry name" value="3-PHENYLPROPIONIC ACID TRANSPORTER-RELATED"/>
    <property type="match status" value="1"/>
</dbReference>
<organism evidence="10 11">
    <name type="scientific">Phaeospirillum tilakii</name>
    <dbReference type="NCBI Taxonomy" id="741673"/>
    <lineage>
        <taxon>Bacteria</taxon>
        <taxon>Pseudomonadati</taxon>
        <taxon>Pseudomonadota</taxon>
        <taxon>Alphaproteobacteria</taxon>
        <taxon>Rhodospirillales</taxon>
        <taxon>Rhodospirillaceae</taxon>
        <taxon>Phaeospirillum</taxon>
    </lineage>
</organism>
<feature type="transmembrane region" description="Helical" evidence="8">
    <location>
        <begin position="104"/>
        <end position="123"/>
    </location>
</feature>
<accession>A0ABW5CBU7</accession>
<dbReference type="PIRSF" id="PIRSF004925">
    <property type="entry name" value="HcaT"/>
    <property type="match status" value="1"/>
</dbReference>
<evidence type="ECO:0000313" key="11">
    <source>
        <dbReference type="Proteomes" id="UP001597296"/>
    </source>
</evidence>
<evidence type="ECO:0000256" key="8">
    <source>
        <dbReference type="SAM" id="Phobius"/>
    </source>
</evidence>
<feature type="transmembrane region" description="Helical" evidence="8">
    <location>
        <begin position="12"/>
        <end position="30"/>
    </location>
</feature>
<evidence type="ECO:0000256" key="6">
    <source>
        <dbReference type="ARBA" id="ARBA00022989"/>
    </source>
</evidence>
<protein>
    <submittedName>
        <fullName evidence="10">MFS transporter</fullName>
    </submittedName>
</protein>
<gene>
    <name evidence="10" type="ORF">ACFSNB_06745</name>
</gene>
<feature type="transmembrane region" description="Helical" evidence="8">
    <location>
        <begin position="236"/>
        <end position="255"/>
    </location>
</feature>
<feature type="transmembrane region" description="Helical" evidence="8">
    <location>
        <begin position="356"/>
        <end position="376"/>
    </location>
</feature>
<evidence type="ECO:0000256" key="1">
    <source>
        <dbReference type="ARBA" id="ARBA00004429"/>
    </source>
</evidence>
<keyword evidence="4" id="KW-0997">Cell inner membrane</keyword>
<keyword evidence="6 8" id="KW-1133">Transmembrane helix</keyword>
<keyword evidence="3" id="KW-1003">Cell membrane</keyword>
<keyword evidence="2" id="KW-0813">Transport</keyword>
<feature type="transmembrane region" description="Helical" evidence="8">
    <location>
        <begin position="326"/>
        <end position="350"/>
    </location>
</feature>
<name>A0ABW5CBU7_9PROT</name>
<comment type="caution">
    <text evidence="10">The sequence shown here is derived from an EMBL/GenBank/DDBJ whole genome shotgun (WGS) entry which is preliminary data.</text>
</comment>
<feature type="transmembrane region" description="Helical" evidence="8">
    <location>
        <begin position="75"/>
        <end position="98"/>
    </location>
</feature>
<dbReference type="Pfam" id="PF12832">
    <property type="entry name" value="MFS_1_like"/>
    <property type="match status" value="1"/>
</dbReference>
<feature type="transmembrane region" description="Helical" evidence="8">
    <location>
        <begin position="202"/>
        <end position="224"/>
    </location>
</feature>
<dbReference type="Gene3D" id="1.20.1250.20">
    <property type="entry name" value="MFS general substrate transporter like domains"/>
    <property type="match status" value="2"/>
</dbReference>
<dbReference type="NCBIfam" id="NF037955">
    <property type="entry name" value="mfs"/>
    <property type="match status" value="1"/>
</dbReference>
<dbReference type="PANTHER" id="PTHR23522">
    <property type="entry name" value="BLL5896 PROTEIN"/>
    <property type="match status" value="1"/>
</dbReference>
<sequence>MGSVGVAPRLALYYVALFCVIGLQLPYWPLWLAARGLGPVEIAWLIAVPSLVRVFATPLVGVWVDRRGDRRRPMLLLAGAAALAGLAFPAAFGFWPILVATVLLFVPLYGLMPVGDSLAMTLVARHRLDYGRVRLWGSLSFIAVASLLGGLLAWRPPTDLPWIQFGLLLMVVASCLFLPDARVAGRESVAPAPLGPLLRSPLFGLFLAVAALSQAAHAVYYAFGTLHWRAAGVDDATIGLLWSEGVVAEILLFAFSNRAVARFGPAGLLLLGGLGGMVRWLTLGLTTDPLWLALVQGLHAATFGCTHLGAMHFLQRAVPPALAVRAQGIYAAVAVGLVPGLATIAVGPLYQHWGGAAFLAMAALSAGAALLGGPLVRRWRRAGAGPLMGKI</sequence>
<feature type="transmembrane region" description="Helical" evidence="8">
    <location>
        <begin position="291"/>
        <end position="314"/>
    </location>
</feature>
<dbReference type="InterPro" id="IPR024989">
    <property type="entry name" value="MFS_assoc_dom"/>
</dbReference>
<evidence type="ECO:0000256" key="5">
    <source>
        <dbReference type="ARBA" id="ARBA00022692"/>
    </source>
</evidence>
<reference evidence="11" key="1">
    <citation type="journal article" date="2019" name="Int. J. Syst. Evol. Microbiol.">
        <title>The Global Catalogue of Microorganisms (GCM) 10K type strain sequencing project: providing services to taxonomists for standard genome sequencing and annotation.</title>
        <authorList>
            <consortium name="The Broad Institute Genomics Platform"/>
            <consortium name="The Broad Institute Genome Sequencing Center for Infectious Disease"/>
            <person name="Wu L."/>
            <person name="Ma J."/>
        </authorList>
    </citation>
    <scope>NUCLEOTIDE SEQUENCE [LARGE SCALE GENOMIC DNA]</scope>
    <source>
        <strain evidence="11">KCTC 15012</strain>
    </source>
</reference>